<name>A0A0F9BLK6_9ZZZZ</name>
<proteinExistence type="predicted"/>
<sequence>MICNEEYIAINVESDRIFNIRYRIPKNPQDFNWRCKDCGKPVFYNDYYGCFKHHGQKPEGFEPETIEHKTMKNYWYNIFPKFNDIKSRTLEYWFEDQVADVYFELQDGKKVAIECQNSPITTQNLIKRTKKYTSKDIYVLWIFNGLGSCISEKKYPRNMDKVSVLKEEKRAHNLYSGRNYYMNVEKDIVDEDPYPLHFSPYFENKKLENNIFGHDKYYRKFQSATVGKIFTYKILCIDYKGYKLARFMDKNVSISCTEQLIDYIREICHEKVRKGDTNDKNEFKVTVNSIINMIKEEFGYFLPYLILKRSKRIKNVSFGKLIDEEYKIQETLTFKTTDFENCGGNTSFLGSYKIK</sequence>
<dbReference type="EMBL" id="LAZR01037240">
    <property type="protein sequence ID" value="KKL22724.1"/>
    <property type="molecule type" value="Genomic_DNA"/>
</dbReference>
<protein>
    <recommendedName>
        <fullName evidence="1">Competence protein CoiA nuclease-like domain-containing protein</fullName>
    </recommendedName>
</protein>
<dbReference type="AlphaFoldDB" id="A0A0F9BLK6"/>
<accession>A0A0F9BLK6</accession>
<dbReference type="InterPro" id="IPR010330">
    <property type="entry name" value="CoiA_nuc"/>
</dbReference>
<feature type="domain" description="Competence protein CoiA nuclease-like" evidence="1">
    <location>
        <begin position="64"/>
        <end position="145"/>
    </location>
</feature>
<comment type="caution">
    <text evidence="2">The sequence shown here is derived from an EMBL/GenBank/DDBJ whole genome shotgun (WGS) entry which is preliminary data.</text>
</comment>
<evidence type="ECO:0000259" key="1">
    <source>
        <dbReference type="Pfam" id="PF06054"/>
    </source>
</evidence>
<gene>
    <name evidence="2" type="ORF">LCGC14_2432590</name>
</gene>
<evidence type="ECO:0000313" key="2">
    <source>
        <dbReference type="EMBL" id="KKL22724.1"/>
    </source>
</evidence>
<dbReference type="Pfam" id="PF06054">
    <property type="entry name" value="CoiA_nuc"/>
    <property type="match status" value="1"/>
</dbReference>
<reference evidence="2" key="1">
    <citation type="journal article" date="2015" name="Nature">
        <title>Complex archaea that bridge the gap between prokaryotes and eukaryotes.</title>
        <authorList>
            <person name="Spang A."/>
            <person name="Saw J.H."/>
            <person name="Jorgensen S.L."/>
            <person name="Zaremba-Niedzwiedzka K."/>
            <person name="Martijn J."/>
            <person name="Lind A.E."/>
            <person name="van Eijk R."/>
            <person name="Schleper C."/>
            <person name="Guy L."/>
            <person name="Ettema T.J."/>
        </authorList>
    </citation>
    <scope>NUCLEOTIDE SEQUENCE</scope>
</reference>
<organism evidence="2">
    <name type="scientific">marine sediment metagenome</name>
    <dbReference type="NCBI Taxonomy" id="412755"/>
    <lineage>
        <taxon>unclassified sequences</taxon>
        <taxon>metagenomes</taxon>
        <taxon>ecological metagenomes</taxon>
    </lineage>
</organism>